<dbReference type="InterPro" id="IPR004360">
    <property type="entry name" value="Glyas_Fos-R_dOase_dom"/>
</dbReference>
<name>A0ABQ1FMB9_9BACL</name>
<dbReference type="EMBL" id="BMHF01000001">
    <property type="protein sequence ID" value="GGA21199.1"/>
    <property type="molecule type" value="Genomic_DNA"/>
</dbReference>
<comment type="caution">
    <text evidence="2">The sequence shown here is derived from an EMBL/GenBank/DDBJ whole genome shotgun (WGS) entry which is preliminary data.</text>
</comment>
<dbReference type="InterPro" id="IPR029068">
    <property type="entry name" value="Glyas_Bleomycin-R_OHBP_Dase"/>
</dbReference>
<accession>A0ABQ1FMB9</accession>
<evidence type="ECO:0000313" key="2">
    <source>
        <dbReference type="EMBL" id="GGA21199.1"/>
    </source>
</evidence>
<proteinExistence type="predicted"/>
<protein>
    <submittedName>
        <fullName evidence="2">VOC family protein</fullName>
    </submittedName>
</protein>
<organism evidence="2 3">
    <name type="scientific">Paenibacillus physcomitrellae</name>
    <dbReference type="NCBI Taxonomy" id="1619311"/>
    <lineage>
        <taxon>Bacteria</taxon>
        <taxon>Bacillati</taxon>
        <taxon>Bacillota</taxon>
        <taxon>Bacilli</taxon>
        <taxon>Bacillales</taxon>
        <taxon>Paenibacillaceae</taxon>
        <taxon>Paenibacillus</taxon>
    </lineage>
</organism>
<dbReference type="Proteomes" id="UP000609323">
    <property type="component" value="Unassembled WGS sequence"/>
</dbReference>
<dbReference type="RefSeq" id="WP_094093540.1">
    <property type="nucleotide sequence ID" value="NZ_BMHF01000001.1"/>
</dbReference>
<dbReference type="Gene3D" id="3.10.180.10">
    <property type="entry name" value="2,3-Dihydroxybiphenyl 1,2-Dioxygenase, domain 1"/>
    <property type="match status" value="1"/>
</dbReference>
<gene>
    <name evidence="2" type="ORF">GCM10010917_02380</name>
</gene>
<sequence length="132" mass="15099">MITLRSHLFLENCREALEGYRQIFGGEIRNAQLSDGIEGFKGQEGKYLHAELHIKDHCVLYFADVFRPVVQGNQIWLSIEAENDEELTRIFNGLSEGGEVQMPLEVTFWGAKYGVVKDRNGITWELNLPNTQ</sequence>
<dbReference type="PANTHER" id="PTHR33990">
    <property type="entry name" value="PROTEIN YJDN-RELATED"/>
    <property type="match status" value="1"/>
</dbReference>
<dbReference type="SUPFAM" id="SSF54593">
    <property type="entry name" value="Glyoxalase/Bleomycin resistance protein/Dihydroxybiphenyl dioxygenase"/>
    <property type="match status" value="1"/>
</dbReference>
<reference evidence="3" key="1">
    <citation type="journal article" date="2019" name="Int. J. Syst. Evol. Microbiol.">
        <title>The Global Catalogue of Microorganisms (GCM) 10K type strain sequencing project: providing services to taxonomists for standard genome sequencing and annotation.</title>
        <authorList>
            <consortium name="The Broad Institute Genomics Platform"/>
            <consortium name="The Broad Institute Genome Sequencing Center for Infectious Disease"/>
            <person name="Wu L."/>
            <person name="Ma J."/>
        </authorList>
    </citation>
    <scope>NUCLEOTIDE SEQUENCE [LARGE SCALE GENOMIC DNA]</scope>
    <source>
        <strain evidence="3">CGMCC 1.15044</strain>
    </source>
</reference>
<dbReference type="InterPro" id="IPR028973">
    <property type="entry name" value="PhnB-like"/>
</dbReference>
<evidence type="ECO:0000313" key="3">
    <source>
        <dbReference type="Proteomes" id="UP000609323"/>
    </source>
</evidence>
<dbReference type="CDD" id="cd06588">
    <property type="entry name" value="PhnB_like"/>
    <property type="match status" value="1"/>
</dbReference>
<feature type="domain" description="Glyoxalase/fosfomycin resistance/dioxygenase" evidence="1">
    <location>
        <begin position="10"/>
        <end position="126"/>
    </location>
</feature>
<evidence type="ECO:0000259" key="1">
    <source>
        <dbReference type="Pfam" id="PF00903"/>
    </source>
</evidence>
<dbReference type="Pfam" id="PF00903">
    <property type="entry name" value="Glyoxalase"/>
    <property type="match status" value="1"/>
</dbReference>
<dbReference type="PANTHER" id="PTHR33990:SF1">
    <property type="entry name" value="PROTEIN YJDN"/>
    <property type="match status" value="1"/>
</dbReference>
<keyword evidence="3" id="KW-1185">Reference proteome</keyword>